<dbReference type="AlphaFoldDB" id="A0A0K1QF85"/>
<dbReference type="STRING" id="1391654.AKJ09_11099"/>
<evidence type="ECO:0000313" key="2">
    <source>
        <dbReference type="Proteomes" id="UP000064967"/>
    </source>
</evidence>
<organism evidence="1 2">
    <name type="scientific">Labilithrix luteola</name>
    <dbReference type="NCBI Taxonomy" id="1391654"/>
    <lineage>
        <taxon>Bacteria</taxon>
        <taxon>Pseudomonadati</taxon>
        <taxon>Myxococcota</taxon>
        <taxon>Polyangia</taxon>
        <taxon>Polyangiales</taxon>
        <taxon>Labilitrichaceae</taxon>
        <taxon>Labilithrix</taxon>
    </lineage>
</organism>
<name>A0A0K1QF85_9BACT</name>
<reference evidence="1 2" key="1">
    <citation type="submission" date="2015-08" db="EMBL/GenBank/DDBJ databases">
        <authorList>
            <person name="Babu N.S."/>
            <person name="Beckwith C.J."/>
            <person name="Beseler K.G."/>
            <person name="Brison A."/>
            <person name="Carone J.V."/>
            <person name="Caskin T.P."/>
            <person name="Diamond M."/>
            <person name="Durham M.E."/>
            <person name="Foxe J.M."/>
            <person name="Go M."/>
            <person name="Henderson B.A."/>
            <person name="Jones I.B."/>
            <person name="McGettigan J.A."/>
            <person name="Micheletti S.J."/>
            <person name="Nasrallah M.E."/>
            <person name="Ortiz D."/>
            <person name="Piller C.R."/>
            <person name="Privatt S.R."/>
            <person name="Schneider S.L."/>
            <person name="Sharp S."/>
            <person name="Smith T.C."/>
            <person name="Stanton J.D."/>
            <person name="Ullery H.E."/>
            <person name="Wilson R.J."/>
            <person name="Serrano M.G."/>
            <person name="Buck G."/>
            <person name="Lee V."/>
            <person name="Wang Y."/>
            <person name="Carvalho R."/>
            <person name="Voegtly L."/>
            <person name="Shi R."/>
            <person name="Duckworth R."/>
            <person name="Johnson A."/>
            <person name="Loviza R."/>
            <person name="Walstead R."/>
            <person name="Shah Z."/>
            <person name="Kiflezghi M."/>
            <person name="Wade K."/>
            <person name="Ball S.L."/>
            <person name="Bradley K.W."/>
            <person name="Asai D.J."/>
            <person name="Bowman C.A."/>
            <person name="Russell D.A."/>
            <person name="Pope W.H."/>
            <person name="Jacobs-Sera D."/>
            <person name="Hendrix R.W."/>
            <person name="Hatfull G.F."/>
        </authorList>
    </citation>
    <scope>NUCLEOTIDE SEQUENCE [LARGE SCALE GENOMIC DNA]</scope>
    <source>
        <strain evidence="1 2">DSM 27648</strain>
    </source>
</reference>
<dbReference type="EMBL" id="CP012333">
    <property type="protein sequence ID" value="AKV04436.1"/>
    <property type="molecule type" value="Genomic_DNA"/>
</dbReference>
<accession>A0A0K1QF85</accession>
<protein>
    <submittedName>
        <fullName evidence="1">Uncharacterized protein</fullName>
    </submittedName>
</protein>
<dbReference type="KEGG" id="llu:AKJ09_11099"/>
<keyword evidence="2" id="KW-1185">Reference proteome</keyword>
<dbReference type="RefSeq" id="WP_169928660.1">
    <property type="nucleotide sequence ID" value="NZ_CP012333.1"/>
</dbReference>
<evidence type="ECO:0000313" key="1">
    <source>
        <dbReference type="EMBL" id="AKV04436.1"/>
    </source>
</evidence>
<gene>
    <name evidence="1" type="ORF">AKJ09_11099</name>
</gene>
<sequence>MPRACTTPEGSATYLDDFYACYARGTYLTGMDSVFAALDVATRASK</sequence>
<dbReference type="Proteomes" id="UP000064967">
    <property type="component" value="Chromosome"/>
</dbReference>
<proteinExistence type="predicted"/>